<name>A0A9Q0LUX0_ANAIG</name>
<accession>A0A9Q0LUX0</accession>
<dbReference type="SUPFAM" id="SSF52540">
    <property type="entry name" value="P-loop containing nucleoside triphosphate hydrolases"/>
    <property type="match status" value="2"/>
</dbReference>
<dbReference type="Gene3D" id="1.10.8.60">
    <property type="match status" value="1"/>
</dbReference>
<dbReference type="Gene3D" id="3.40.50.300">
    <property type="entry name" value="P-loop containing nucleotide triphosphate hydrolases"/>
    <property type="match status" value="2"/>
</dbReference>
<dbReference type="EMBL" id="JAPDFW010000057">
    <property type="protein sequence ID" value="KAJ5077735.1"/>
    <property type="molecule type" value="Genomic_DNA"/>
</dbReference>
<organism evidence="5 6">
    <name type="scientific">Anaeramoeba ignava</name>
    <name type="common">Anaerobic marine amoeba</name>
    <dbReference type="NCBI Taxonomy" id="1746090"/>
    <lineage>
        <taxon>Eukaryota</taxon>
        <taxon>Metamonada</taxon>
        <taxon>Anaeramoebidae</taxon>
        <taxon>Anaeramoeba</taxon>
    </lineage>
</organism>
<evidence type="ECO:0000313" key="5">
    <source>
        <dbReference type="EMBL" id="KAJ5077735.1"/>
    </source>
</evidence>
<evidence type="ECO:0000313" key="6">
    <source>
        <dbReference type="Proteomes" id="UP001149090"/>
    </source>
</evidence>
<dbReference type="InterPro" id="IPR050221">
    <property type="entry name" value="26S_Proteasome_ATPase"/>
</dbReference>
<reference evidence="5" key="1">
    <citation type="submission" date="2022-10" db="EMBL/GenBank/DDBJ databases">
        <title>Novel sulphate-reducing endosymbionts in the free-living metamonad Anaeramoeba.</title>
        <authorList>
            <person name="Jerlstrom-Hultqvist J."/>
            <person name="Cepicka I."/>
            <person name="Gallot-Lavallee L."/>
            <person name="Salas-Leiva D."/>
            <person name="Curtis B.A."/>
            <person name="Zahonova K."/>
            <person name="Pipaliya S."/>
            <person name="Dacks J."/>
            <person name="Roger A.J."/>
        </authorList>
    </citation>
    <scope>NUCLEOTIDE SEQUENCE</scope>
    <source>
        <strain evidence="5">BMAN</strain>
    </source>
</reference>
<evidence type="ECO:0000256" key="2">
    <source>
        <dbReference type="ARBA" id="ARBA00022741"/>
    </source>
</evidence>
<keyword evidence="6" id="KW-1185">Reference proteome</keyword>
<dbReference type="SMART" id="SM00382">
    <property type="entry name" value="AAA"/>
    <property type="match status" value="2"/>
</dbReference>
<dbReference type="AlphaFoldDB" id="A0A9Q0LUX0"/>
<keyword evidence="2" id="KW-0547">Nucleotide-binding</keyword>
<comment type="caution">
    <text evidence="5">The sequence shown here is derived from an EMBL/GenBank/DDBJ whole genome shotgun (WGS) entry which is preliminary data.</text>
</comment>
<keyword evidence="3" id="KW-0067">ATP-binding</keyword>
<dbReference type="InterPro" id="IPR003959">
    <property type="entry name" value="ATPase_AAA_core"/>
</dbReference>
<sequence>MNSLTYFPFLDEIEEFISFANKPYKNQQEFLQFVELKIIIKTIMLFMDNSILEMATKSNKNFQNIVEIRSFTTDIYNLLIKSHEKRKSLSNFEPIHRRICRKLKMSEIETDLIEIILVSQTKNWMRENYFRINLKRRLESTKKPKRFKNKSFYWIIRKYRKKFNSYAMNSLDIAESQMLNEVVIKYISGIAMKDVYQFFLPNRIFIKDHLVCFMKEYDTFFSRFLLSDYFMQALTGVEFEKEMMQEIYGTALHKILIEEQNEKINENINENIDEKIDENINENFNENLGDVELFQFIRQELNSLKENEVKIQNEEVTKIKEIKNGKEEENQINAEPFKSDFEYLSHFFTWMLAKIEYRKEEKWLKDYAHYNIYDYDYHLFFPILDNSMKSNRQLFMDRTKATLLEAKKTSGWIPRLEKLAILRKLVDFEKLIILFLAGVELCPWMAHLKVNIFACENKMKKKREKEKQGKTTPFEEWTENPLGVDPKGVPMATLLSHLCINLTEEIISRRYFYKTATLIKEGIVRMVSHYYSEDPEDIYFSLDQRLLDYIAGLDTESDELLTGTSLYFSHVKVEQVILPENIKKLIMQSTENFTQFEMLRKRLEFESVIGDSGGFSMMFYGSSGTGKTMMANALGNYLQRKILLVNFPQLWLKDPAKSLRLIFKEARIQNAILFFDECEQLFEQRGKDDKEKQVKQKTNISMMLTELDRFDGLAIFATNRPFDLDEAMHRRITLSIEFKKPDAFTREQIWKTHLPKEISYSEDIDITSISQKYELTGGLIRNAVLAALNFAISRRNNENMDENDMKSIKITQKDLEKASTIQLKNFLEMKQLYRNIIPKKGLESLFVEEEVMKQLKEIVNVEKTGHVLENWGFGDEFGNTKGTIVLFYGESGTGKTHAAHSIGFEIGKSLDIINSAELLSKYIGETTKNIDRIFQDARNNDRLLVFDQAEGLFGKRFQTNFHSSERYLNIDSGVLLYHLENFPGIVILCTNSLEFIDQAFFRRFHYMIRFDQPNLKSREKIWRKLIPKSIPRKEEFDFHSLAQKYILNGGEIQNAVRGALIKFALKPTDLQVLSMDDLIESAKKEFLKIHKNDFQMNHF</sequence>
<feature type="domain" description="AAA+ ATPase" evidence="4">
    <location>
        <begin position="613"/>
        <end position="742"/>
    </location>
</feature>
<dbReference type="InterPro" id="IPR027417">
    <property type="entry name" value="P-loop_NTPase"/>
</dbReference>
<dbReference type="GO" id="GO:0016887">
    <property type="term" value="F:ATP hydrolysis activity"/>
    <property type="evidence" value="ECO:0007669"/>
    <property type="project" value="InterPro"/>
</dbReference>
<dbReference type="InterPro" id="IPR054472">
    <property type="entry name" value="WHD"/>
</dbReference>
<dbReference type="GO" id="GO:0005524">
    <property type="term" value="F:ATP binding"/>
    <property type="evidence" value="ECO:0007669"/>
    <property type="project" value="UniProtKB-KW"/>
</dbReference>
<dbReference type="OrthoDB" id="10042665at2759"/>
<evidence type="ECO:0000256" key="3">
    <source>
        <dbReference type="ARBA" id="ARBA00022840"/>
    </source>
</evidence>
<dbReference type="Pfam" id="PF00004">
    <property type="entry name" value="AAA"/>
    <property type="match status" value="2"/>
</dbReference>
<dbReference type="Pfam" id="PF22977">
    <property type="entry name" value="WHD"/>
    <property type="match status" value="2"/>
</dbReference>
<protein>
    <submittedName>
        <fullName evidence="5">Atpase</fullName>
    </submittedName>
</protein>
<dbReference type="PANTHER" id="PTHR23073">
    <property type="entry name" value="26S PROTEASOME REGULATORY SUBUNIT"/>
    <property type="match status" value="1"/>
</dbReference>
<evidence type="ECO:0000259" key="4">
    <source>
        <dbReference type="SMART" id="SM00382"/>
    </source>
</evidence>
<proteinExistence type="inferred from homology"/>
<comment type="similarity">
    <text evidence="1">Belongs to the AAA ATPase family.</text>
</comment>
<dbReference type="CDD" id="cd19481">
    <property type="entry name" value="RecA-like_protease"/>
    <property type="match status" value="2"/>
</dbReference>
<evidence type="ECO:0000256" key="1">
    <source>
        <dbReference type="ARBA" id="ARBA00006914"/>
    </source>
</evidence>
<gene>
    <name evidence="5" type="ORF">M0811_05834</name>
</gene>
<dbReference type="Proteomes" id="UP001149090">
    <property type="component" value="Unassembled WGS sequence"/>
</dbReference>
<dbReference type="InterPro" id="IPR003593">
    <property type="entry name" value="AAA+_ATPase"/>
</dbReference>
<feature type="domain" description="AAA+ ATPase" evidence="4">
    <location>
        <begin position="881"/>
        <end position="1014"/>
    </location>
</feature>